<gene>
    <name evidence="2" type="ORF">REISMN_08755</name>
</gene>
<comment type="caution">
    <text evidence="2">The sequence shown here is derived from an EMBL/GenBank/DDBJ whole genome shotgun (WGS) entry which is preliminary data.</text>
</comment>
<geneLocation type="plasmid" evidence="2">
    <name>pREISMN_3</name>
</geneLocation>
<dbReference type="AlphaFoldDB" id="A0A8E1BZ65"/>
<evidence type="ECO:0008006" key="4">
    <source>
        <dbReference type="Google" id="ProtNLM"/>
    </source>
</evidence>
<name>A0A8E1BZ65_9RICK</name>
<dbReference type="RefSeq" id="WP_037214625.1">
    <property type="nucleotide sequence ID" value="NZ_JFKF01000207.1"/>
</dbReference>
<keyword evidence="3" id="KW-1185">Reference proteome</keyword>
<accession>A0A8E1BZ65</accession>
<feature type="chain" id="PRO_5034438902" description="Lipoprotein" evidence="1">
    <location>
        <begin position="25"/>
        <end position="91"/>
    </location>
</feature>
<dbReference type="Proteomes" id="UP000027161">
    <property type="component" value="Unassembled WGS sequence"/>
</dbReference>
<evidence type="ECO:0000313" key="2">
    <source>
        <dbReference type="EMBL" id="KDO02134.1"/>
    </source>
</evidence>
<keyword evidence="1" id="KW-0732">Signal</keyword>
<dbReference type="PROSITE" id="PS51257">
    <property type="entry name" value="PROKAR_LIPOPROTEIN"/>
    <property type="match status" value="1"/>
</dbReference>
<evidence type="ECO:0000313" key="3">
    <source>
        <dbReference type="Proteomes" id="UP000027161"/>
    </source>
</evidence>
<evidence type="ECO:0000256" key="1">
    <source>
        <dbReference type="SAM" id="SignalP"/>
    </source>
</evidence>
<proteinExistence type="predicted"/>
<organism evidence="2 3">
    <name type="scientific">Rickettsia tamurae subsp. buchneri</name>
    <dbReference type="NCBI Taxonomy" id="1462938"/>
    <lineage>
        <taxon>Bacteria</taxon>
        <taxon>Pseudomonadati</taxon>
        <taxon>Pseudomonadota</taxon>
        <taxon>Alphaproteobacteria</taxon>
        <taxon>Rickettsiales</taxon>
        <taxon>Rickettsiaceae</taxon>
        <taxon>Rickettsieae</taxon>
        <taxon>Rickettsia</taxon>
        <taxon>spotted fever group</taxon>
    </lineage>
</organism>
<dbReference type="EMBL" id="JFKF01000207">
    <property type="protein sequence ID" value="KDO02134.1"/>
    <property type="molecule type" value="Genomic_DNA"/>
</dbReference>
<protein>
    <recommendedName>
        <fullName evidence="4">Lipoprotein</fullName>
    </recommendedName>
</protein>
<keyword evidence="2" id="KW-0614">Plasmid</keyword>
<reference evidence="2 3" key="1">
    <citation type="submission" date="2014-02" db="EMBL/GenBank/DDBJ databases">
        <title>Draft genome sequence of Rickettsia buchneri sp. nov. ISO7T.</title>
        <authorList>
            <person name="Felsheim R.F."/>
            <person name="Kurtti T.J."/>
            <person name="Munderloh U.G."/>
        </authorList>
    </citation>
    <scope>NUCLEOTIDE SEQUENCE [LARGE SCALE GENOMIC DNA]</scope>
    <source>
        <strain evidence="3">ISO7</strain>
        <plasmid evidence="2">pREISMN_3</plasmid>
    </source>
</reference>
<sequence length="91" mass="10149">MKNIKKLVKNIKLGSMLLIAFSISGCSTYSSHFGCPDARGLNCMPVSLVNAQIDSGQIERVVKQKKRCKGGKCYTQDQNDMKPELKLEDLR</sequence>
<feature type="signal peptide" evidence="1">
    <location>
        <begin position="1"/>
        <end position="24"/>
    </location>
</feature>